<dbReference type="Pfam" id="PF01930">
    <property type="entry name" value="Cas_Cas4"/>
    <property type="match status" value="1"/>
</dbReference>
<dbReference type="AlphaFoldDB" id="B5IHG2"/>
<keyword evidence="12" id="KW-1185">Reference proteome</keyword>
<dbReference type="GeneID" id="8827977"/>
<dbReference type="EMBL" id="CP001941">
    <property type="protein sequence ID" value="ADD08829.1"/>
    <property type="molecule type" value="Genomic_DNA"/>
</dbReference>
<evidence type="ECO:0000313" key="12">
    <source>
        <dbReference type="Proteomes" id="UP000001400"/>
    </source>
</evidence>
<keyword evidence="6 9" id="KW-0411">Iron-sulfur</keyword>
<dbReference type="Proteomes" id="UP000001400">
    <property type="component" value="Chromosome"/>
</dbReference>
<evidence type="ECO:0000256" key="1">
    <source>
        <dbReference type="ARBA" id="ARBA00022722"/>
    </source>
</evidence>
<dbReference type="KEGG" id="abi:Aboo_1020"/>
<dbReference type="EC" id="3.1.12.1" evidence="9"/>
<keyword evidence="7 9" id="KW-0051">Antiviral defense</keyword>
<dbReference type="PANTHER" id="PTHR37168:SF2">
    <property type="entry name" value="CRISPR-ASSOCIATED EXONUCLEASE CAS4"/>
    <property type="match status" value="1"/>
</dbReference>
<comment type="similarity">
    <text evidence="9">Belongs to the CRISPR-associated exonuclease Cas4 family.</text>
</comment>
<evidence type="ECO:0000256" key="8">
    <source>
        <dbReference type="ARBA" id="ARBA00023211"/>
    </source>
</evidence>
<keyword evidence="8 9" id="KW-0464">Manganese</keyword>
<protein>
    <recommendedName>
        <fullName evidence="9">CRISPR-associated exonuclease Cas4</fullName>
        <ecNumber evidence="9">3.1.12.1</ecNumber>
    </recommendedName>
</protein>
<evidence type="ECO:0000256" key="4">
    <source>
        <dbReference type="ARBA" id="ARBA00022839"/>
    </source>
</evidence>
<comment type="function">
    <text evidence="9">CRISPR (clustered regularly interspaced short palindromic repeat) is an adaptive immune system that provides protection against mobile genetic elements (viruses, transposable elements and conjugative plasmids). CRISPR clusters contain sequences complementary to antecedent mobile elements and target invading nucleic acids. CRISPR clusters are transcribed and processed into CRISPR RNA (crRNA).</text>
</comment>
<dbReference type="GO" id="GO:0051607">
    <property type="term" value="P:defense response to virus"/>
    <property type="evidence" value="ECO:0007669"/>
    <property type="project" value="UniProtKB-KW"/>
</dbReference>
<dbReference type="InterPro" id="IPR013343">
    <property type="entry name" value="CRISPR-assoc_prot_Cas4"/>
</dbReference>
<organism evidence="11 12">
    <name type="scientific">Aciduliprofundum boonei (strain DSM 19572 / T469)</name>
    <dbReference type="NCBI Taxonomy" id="439481"/>
    <lineage>
        <taxon>Archaea</taxon>
        <taxon>Methanobacteriati</taxon>
        <taxon>Thermoplasmatota</taxon>
        <taxon>DHVE2 group</taxon>
        <taxon>Candidatus Aciduliprofundum</taxon>
    </lineage>
</organism>
<dbReference type="OrthoDB" id="42881at2157"/>
<comment type="cofactor">
    <cofactor evidence="9">
        <name>iron-sulfur cluster</name>
        <dbReference type="ChEBI" id="CHEBI:30408"/>
    </cofactor>
</comment>
<feature type="domain" description="DUF83" evidence="10">
    <location>
        <begin position="4"/>
        <end position="161"/>
    </location>
</feature>
<evidence type="ECO:0000256" key="3">
    <source>
        <dbReference type="ARBA" id="ARBA00022801"/>
    </source>
</evidence>
<evidence type="ECO:0000256" key="2">
    <source>
        <dbReference type="ARBA" id="ARBA00022723"/>
    </source>
</evidence>
<reference evidence="11" key="1">
    <citation type="submission" date="2010-02" db="EMBL/GenBank/DDBJ databases">
        <title>Complete sequence of Aciduliprofundum boonei T469.</title>
        <authorList>
            <consortium name="US DOE Joint Genome Institute"/>
            <person name="Lucas S."/>
            <person name="Copeland A."/>
            <person name="Lapidus A."/>
            <person name="Cheng J.-F."/>
            <person name="Bruce D."/>
            <person name="Goodwin L."/>
            <person name="Pitluck S."/>
            <person name="Saunders E."/>
            <person name="Detter J.C."/>
            <person name="Han C."/>
            <person name="Tapia R."/>
            <person name="Land M."/>
            <person name="Hauser L."/>
            <person name="Kyrpides N."/>
            <person name="Mikhailova N."/>
            <person name="Flores G."/>
            <person name="Reysenbach A.-L."/>
            <person name="Woyke T."/>
        </authorList>
    </citation>
    <scope>NUCLEOTIDE SEQUENCE</scope>
    <source>
        <strain evidence="11">T469</strain>
    </source>
</reference>
<keyword evidence="2 9" id="KW-0479">Metal-binding</keyword>
<evidence type="ECO:0000259" key="10">
    <source>
        <dbReference type="Pfam" id="PF01930"/>
    </source>
</evidence>
<evidence type="ECO:0000313" key="11">
    <source>
        <dbReference type="EMBL" id="ADD08829.1"/>
    </source>
</evidence>
<dbReference type="GO" id="GO:0004527">
    <property type="term" value="F:exonuclease activity"/>
    <property type="evidence" value="ECO:0007669"/>
    <property type="project" value="UniProtKB-KW"/>
</dbReference>
<keyword evidence="4 9" id="KW-0269">Exonuclease</keyword>
<evidence type="ECO:0000256" key="6">
    <source>
        <dbReference type="ARBA" id="ARBA00023014"/>
    </source>
</evidence>
<dbReference type="PANTHER" id="PTHR37168">
    <property type="entry name" value="CRISPR-ASSOCIATED EXONUCLEASE CAS4"/>
    <property type="match status" value="1"/>
</dbReference>
<evidence type="ECO:0000256" key="5">
    <source>
        <dbReference type="ARBA" id="ARBA00023004"/>
    </source>
</evidence>
<dbReference type="InterPro" id="IPR022765">
    <property type="entry name" value="Dna2/Cas4_DUF83"/>
</dbReference>
<sequence length="161" mass="19138">MEFTGSLVHEYVVCKRAAWYSYRGVRLENEYIILGKMLHEKSYKGEIKNLFGEGVSIDFTRKENGEVWIYEVKRSSKMLNAARMQLLFYLKWLKDRGVEVKGKIAVPEEKYTEMVELNEENEKKIEDLLKEMEVEIGKERPPKPVWRKICEKCSYLELCWA</sequence>
<dbReference type="GO" id="GO:0046872">
    <property type="term" value="F:metal ion binding"/>
    <property type="evidence" value="ECO:0007669"/>
    <property type="project" value="UniProtKB-KW"/>
</dbReference>
<keyword evidence="3 9" id="KW-0378">Hydrolase</keyword>
<dbReference type="Gene3D" id="3.90.320.10">
    <property type="match status" value="1"/>
</dbReference>
<dbReference type="RefSeq" id="WP_008086684.1">
    <property type="nucleotide sequence ID" value="NC_013926.1"/>
</dbReference>
<keyword evidence="1 9" id="KW-0540">Nuclease</keyword>
<accession>B5IHG2</accession>
<comment type="cofactor">
    <cofactor evidence="9">
        <name>Mg(2+)</name>
        <dbReference type="ChEBI" id="CHEBI:18420"/>
    </cofactor>
    <cofactor evidence="9">
        <name>Mn(2+)</name>
        <dbReference type="ChEBI" id="CHEBI:29035"/>
    </cofactor>
    <text evidence="9">Mg(2+) or Mn(2+) required for ssDNA cleavage activity.</text>
</comment>
<gene>
    <name evidence="11" type="ordered locus">Aboo_1020</name>
</gene>
<evidence type="ECO:0000256" key="9">
    <source>
        <dbReference type="RuleBase" id="RU365022"/>
    </source>
</evidence>
<evidence type="ECO:0000256" key="7">
    <source>
        <dbReference type="ARBA" id="ARBA00023118"/>
    </source>
</evidence>
<name>B5IHG2_ACIB4</name>
<dbReference type="InterPro" id="IPR011604">
    <property type="entry name" value="PDDEXK-like_dom_sf"/>
</dbReference>
<dbReference type="HOGENOM" id="CLU_133784_0_0_2"/>
<dbReference type="eggNOG" id="arCOG00794">
    <property type="taxonomic scope" value="Archaea"/>
</dbReference>
<dbReference type="NCBIfam" id="TIGR00372">
    <property type="entry name" value="cas4"/>
    <property type="match status" value="1"/>
</dbReference>
<keyword evidence="5 9" id="KW-0408">Iron</keyword>
<dbReference type="STRING" id="439481.Aboo_1020"/>
<proteinExistence type="inferred from homology"/>
<dbReference type="GO" id="GO:0051536">
    <property type="term" value="F:iron-sulfur cluster binding"/>
    <property type="evidence" value="ECO:0007669"/>
    <property type="project" value="UniProtKB-KW"/>
</dbReference>